<proteinExistence type="predicted"/>
<sequence length="538" mass="57796">MKGNKNLLKIEGLKQRPGRGPRDLVREAARLLRVGENDIKSIHVLRRSVDAREDVELVYTVAVDAAEEEKVLRRMHNKKVSRYIPAPTYALPGLSAPPELSPVVVGAGPAGLFAALVLAKAGAKPILLERGKTVEQRQADVERFWQTGELDVQSNVQFGEGGAGAFSDGKLNTGTKDPRHRFILEELVACGAPEDILIDAKPHVGTDMLHISLKNLRKELLSLGTDIRFESRLTGLRTGNGGLAGITVEGPEGTYALPCRHLVLAVGHSARDTFEMLQEAKVPMEAKPFAVGVRIEHLQADMDAVQYKKYAGHPGLPVSTYKLSCHLPNDRAAYSFCVCPGGEVVAAASEENRVVTNGMSRFARDGRNINGGFLVNVTPEDFGGDGPLAGVEFQRKLEDAAFRLGGGGYCAPAQRVGDFLENRPSTGPGRVTPSYRPGVKWTNLRECLPGFVCDTLAQALPVLDQKLRGYAAPDAVLTAVESRSSSPIRIPRDESGQSALRGLYPCGEGAGYAGGILSAAADGMRCAEEIIQTLQHPS</sequence>
<evidence type="ECO:0000259" key="3">
    <source>
        <dbReference type="Pfam" id="PF21688"/>
    </source>
</evidence>
<name>A0A645AYZ6_9ZZZZ</name>
<feature type="region of interest" description="Disordered" evidence="1">
    <location>
        <begin position="1"/>
        <end position="20"/>
    </location>
</feature>
<evidence type="ECO:0000259" key="2">
    <source>
        <dbReference type="Pfam" id="PF01494"/>
    </source>
</evidence>
<organism evidence="4">
    <name type="scientific">bioreactor metagenome</name>
    <dbReference type="NCBI Taxonomy" id="1076179"/>
    <lineage>
        <taxon>unclassified sequences</taxon>
        <taxon>metagenomes</taxon>
        <taxon>ecological metagenomes</taxon>
    </lineage>
</organism>
<accession>A0A645AYZ6</accession>
<dbReference type="SUPFAM" id="SSF51905">
    <property type="entry name" value="FAD/NAD(P)-binding domain"/>
    <property type="match status" value="1"/>
</dbReference>
<dbReference type="AlphaFoldDB" id="A0A645AYZ6"/>
<dbReference type="InterPro" id="IPR002938">
    <property type="entry name" value="FAD-bd"/>
</dbReference>
<feature type="domain" description="FAD-dependent protein C-terminal" evidence="3">
    <location>
        <begin position="288"/>
        <end position="484"/>
    </location>
</feature>
<dbReference type="Pfam" id="PF01494">
    <property type="entry name" value="FAD_binding_3"/>
    <property type="match status" value="1"/>
</dbReference>
<dbReference type="GO" id="GO:0071949">
    <property type="term" value="F:FAD binding"/>
    <property type="evidence" value="ECO:0007669"/>
    <property type="project" value="InterPro"/>
</dbReference>
<dbReference type="InterPro" id="IPR028348">
    <property type="entry name" value="FAD-binding_protein"/>
</dbReference>
<dbReference type="Gene3D" id="3.30.70.2700">
    <property type="match status" value="1"/>
</dbReference>
<comment type="caution">
    <text evidence="4">The sequence shown here is derived from an EMBL/GenBank/DDBJ whole genome shotgun (WGS) entry which is preliminary data.</text>
</comment>
<dbReference type="InterPro" id="IPR036188">
    <property type="entry name" value="FAD/NAD-bd_sf"/>
</dbReference>
<dbReference type="EMBL" id="VSSQ01016557">
    <property type="protein sequence ID" value="MPM58016.1"/>
    <property type="molecule type" value="Genomic_DNA"/>
</dbReference>
<dbReference type="PANTHER" id="PTHR42842">
    <property type="entry name" value="FAD/NAD(P)-BINDING OXIDOREDUCTASE"/>
    <property type="match status" value="1"/>
</dbReference>
<evidence type="ECO:0000256" key="1">
    <source>
        <dbReference type="SAM" id="MobiDB-lite"/>
    </source>
</evidence>
<feature type="domain" description="FAD-binding" evidence="2">
    <location>
        <begin position="103"/>
        <end position="133"/>
    </location>
</feature>
<dbReference type="Pfam" id="PF21688">
    <property type="entry name" value="FAD-depend_C"/>
    <property type="match status" value="1"/>
</dbReference>
<dbReference type="PANTHER" id="PTHR42842:SF3">
    <property type="entry name" value="FAD_NAD(P)-BINDING OXIDOREDUCTASE FAMILY PROTEIN"/>
    <property type="match status" value="1"/>
</dbReference>
<reference evidence="4" key="1">
    <citation type="submission" date="2019-08" db="EMBL/GenBank/DDBJ databases">
        <authorList>
            <person name="Kucharzyk K."/>
            <person name="Murdoch R.W."/>
            <person name="Higgins S."/>
            <person name="Loffler F."/>
        </authorList>
    </citation>
    <scope>NUCLEOTIDE SEQUENCE</scope>
</reference>
<protein>
    <submittedName>
        <fullName evidence="4">Uncharacterized protein</fullName>
    </submittedName>
</protein>
<evidence type="ECO:0000313" key="4">
    <source>
        <dbReference type="EMBL" id="MPM58016.1"/>
    </source>
</evidence>
<gene>
    <name evidence="4" type="ORF">SDC9_104845</name>
</gene>
<dbReference type="Gene3D" id="3.50.50.60">
    <property type="entry name" value="FAD/NAD(P)-binding domain"/>
    <property type="match status" value="2"/>
</dbReference>
<dbReference type="PIRSF" id="PIRSF038984">
    <property type="entry name" value="FAD_binding_protein"/>
    <property type="match status" value="1"/>
</dbReference>
<dbReference type="InterPro" id="IPR049516">
    <property type="entry name" value="FAD-depend_C"/>
</dbReference>